<dbReference type="InterPro" id="IPR051091">
    <property type="entry name" value="O-Glucosyltr/Glycosyltrsf_90"/>
</dbReference>
<gene>
    <name evidence="4" type="primary">CAP1_3</name>
    <name evidence="4" type="ORF">HK100_010955</name>
</gene>
<proteinExistence type="inferred from homology"/>
<comment type="similarity">
    <text evidence="1">Belongs to the glycosyltransferase 90 family.</text>
</comment>
<comment type="caution">
    <text evidence="4">The sequence shown here is derived from an EMBL/GenBank/DDBJ whole genome shotgun (WGS) entry which is preliminary data.</text>
</comment>
<dbReference type="PANTHER" id="PTHR12203:SF35">
    <property type="entry name" value="PROTEIN O-GLUCOSYLTRANSFERASE 1"/>
    <property type="match status" value="1"/>
</dbReference>
<protein>
    <submittedName>
        <fullName evidence="4">F-actin-capping protein subunit alpha</fullName>
    </submittedName>
</protein>
<keyword evidence="2" id="KW-0808">Transferase</keyword>
<dbReference type="EMBL" id="JADGJH010000628">
    <property type="protein sequence ID" value="KAJ3125150.1"/>
    <property type="molecule type" value="Genomic_DNA"/>
</dbReference>
<dbReference type="Proteomes" id="UP001211907">
    <property type="component" value="Unassembled WGS sequence"/>
</dbReference>
<evidence type="ECO:0000313" key="4">
    <source>
        <dbReference type="EMBL" id="KAJ3125150.1"/>
    </source>
</evidence>
<evidence type="ECO:0000259" key="3">
    <source>
        <dbReference type="SMART" id="SM00672"/>
    </source>
</evidence>
<evidence type="ECO:0000256" key="2">
    <source>
        <dbReference type="ARBA" id="ARBA00022679"/>
    </source>
</evidence>
<dbReference type="InterPro" id="IPR006598">
    <property type="entry name" value="CAP10"/>
</dbReference>
<dbReference type="SMART" id="SM00672">
    <property type="entry name" value="CAP10"/>
    <property type="match status" value="1"/>
</dbReference>
<dbReference type="GO" id="GO:0016740">
    <property type="term" value="F:transferase activity"/>
    <property type="evidence" value="ECO:0007669"/>
    <property type="project" value="UniProtKB-KW"/>
</dbReference>
<keyword evidence="5" id="KW-1185">Reference proteome</keyword>
<name>A0AAD5T1W7_9FUNG</name>
<dbReference type="PANTHER" id="PTHR12203">
    <property type="entry name" value="KDEL LYS-ASP-GLU-LEU CONTAINING - RELATED"/>
    <property type="match status" value="1"/>
</dbReference>
<organism evidence="4 5">
    <name type="scientific">Physocladia obscura</name>
    <dbReference type="NCBI Taxonomy" id="109957"/>
    <lineage>
        <taxon>Eukaryota</taxon>
        <taxon>Fungi</taxon>
        <taxon>Fungi incertae sedis</taxon>
        <taxon>Chytridiomycota</taxon>
        <taxon>Chytridiomycota incertae sedis</taxon>
        <taxon>Chytridiomycetes</taxon>
        <taxon>Chytridiales</taxon>
        <taxon>Chytriomycetaceae</taxon>
        <taxon>Physocladia</taxon>
    </lineage>
</organism>
<evidence type="ECO:0000313" key="5">
    <source>
        <dbReference type="Proteomes" id="UP001211907"/>
    </source>
</evidence>
<dbReference type="Pfam" id="PF05686">
    <property type="entry name" value="Glyco_transf_90"/>
    <property type="match status" value="1"/>
</dbReference>
<feature type="domain" description="Glycosyl transferase CAP10" evidence="3">
    <location>
        <begin position="92"/>
        <end position="373"/>
    </location>
</feature>
<evidence type="ECO:0000256" key="1">
    <source>
        <dbReference type="ARBA" id="ARBA00010118"/>
    </source>
</evidence>
<sequence>MNSSFSYNPENVFSPIAHILPREKSFIYAVTNIDYPVILPADDSNKNDFDYKNSSSSSRKQRVKYASPKDLPKYSKCIAKTFPSEIRETHAFFSQHPWRFVVQSINAPVFSRAKIACFADILIPAEYHAAEARRMQEFVDVVEWKDKLNVLFWRGSTTGGVYDYGTGWRRFHRTRLIDWERKFRARFPWMVFDAGKTQDSALWALKNSSLCLPLSNQNRNDCLLGTVAVDVGFNVVMNAMSLSFIESFIKEYPYKSYVQHKTATRFKYLLVVDGNTWPGRMQWYLSTKSVVLYAGVFHDFFMSQLVPWVHYVPVRLDFSDLDEKLVWLVLHDDSARKISENARKLVSGVNSLEAMQCYTGLAFLEYSWLYNDES</sequence>
<accession>A0AAD5T1W7</accession>
<reference evidence="4" key="1">
    <citation type="submission" date="2020-05" db="EMBL/GenBank/DDBJ databases">
        <title>Phylogenomic resolution of chytrid fungi.</title>
        <authorList>
            <person name="Stajich J.E."/>
            <person name="Amses K."/>
            <person name="Simmons R."/>
            <person name="Seto K."/>
            <person name="Myers J."/>
            <person name="Bonds A."/>
            <person name="Quandt C.A."/>
            <person name="Barry K."/>
            <person name="Liu P."/>
            <person name="Grigoriev I."/>
            <person name="Longcore J.E."/>
            <person name="James T.Y."/>
        </authorList>
    </citation>
    <scope>NUCLEOTIDE SEQUENCE</scope>
    <source>
        <strain evidence="4">JEL0513</strain>
    </source>
</reference>
<dbReference type="AlphaFoldDB" id="A0AAD5T1W7"/>